<feature type="transmembrane region" description="Helical" evidence="6">
    <location>
        <begin position="328"/>
        <end position="351"/>
    </location>
</feature>
<accession>A0A2V1HX51</accession>
<evidence type="ECO:0000256" key="5">
    <source>
        <dbReference type="ARBA" id="ARBA00023136"/>
    </source>
</evidence>
<feature type="transmembrane region" description="Helical" evidence="6">
    <location>
        <begin position="363"/>
        <end position="385"/>
    </location>
</feature>
<dbReference type="EMBL" id="QEOP01000001">
    <property type="protein sequence ID" value="PVZ95820.1"/>
    <property type="molecule type" value="Genomic_DNA"/>
</dbReference>
<keyword evidence="5 6" id="KW-0472">Membrane</keyword>
<reference evidence="7 8" key="1">
    <citation type="submission" date="2018-05" db="EMBL/GenBank/DDBJ databases">
        <title>Amnibacterium sp. M8JJ-5, whole genome shotgun sequence.</title>
        <authorList>
            <person name="Tuo L."/>
        </authorList>
    </citation>
    <scope>NUCLEOTIDE SEQUENCE [LARGE SCALE GENOMIC DNA]</scope>
    <source>
        <strain evidence="7 8">M8JJ-5</strain>
    </source>
</reference>
<evidence type="ECO:0000256" key="4">
    <source>
        <dbReference type="ARBA" id="ARBA00022989"/>
    </source>
</evidence>
<organism evidence="7 8">
    <name type="scientific">Amnibacterium flavum</name>
    <dbReference type="NCBI Taxonomy" id="2173173"/>
    <lineage>
        <taxon>Bacteria</taxon>
        <taxon>Bacillati</taxon>
        <taxon>Actinomycetota</taxon>
        <taxon>Actinomycetes</taxon>
        <taxon>Micrococcales</taxon>
        <taxon>Microbacteriaceae</taxon>
        <taxon>Amnibacterium</taxon>
    </lineage>
</organism>
<feature type="transmembrane region" description="Helical" evidence="6">
    <location>
        <begin position="239"/>
        <end position="258"/>
    </location>
</feature>
<feature type="transmembrane region" description="Helical" evidence="6">
    <location>
        <begin position="288"/>
        <end position="308"/>
    </location>
</feature>
<evidence type="ECO:0000256" key="3">
    <source>
        <dbReference type="ARBA" id="ARBA00022692"/>
    </source>
</evidence>
<feature type="transmembrane region" description="Helical" evidence="6">
    <location>
        <begin position="108"/>
        <end position="127"/>
    </location>
</feature>
<evidence type="ECO:0000256" key="1">
    <source>
        <dbReference type="ARBA" id="ARBA00004651"/>
    </source>
</evidence>
<dbReference type="RefSeq" id="WP_116755554.1">
    <property type="nucleotide sequence ID" value="NZ_JBHUEX010000001.1"/>
</dbReference>
<keyword evidence="2" id="KW-1003">Cell membrane</keyword>
<sequence>MSTDQSVNALPPQPRANQLLQAVLGGGFVRTLLAIVLAFAVASLLIIFTNEDVITASGYLFGRPGDFFSAAGSAVGDAYAALFRGSIYNYNADTVVAAFRPLTETLRFAGPLIAGGLGVALSFRVGMFNIGAQGQILVGAAFASFASSMIHLPYGIHLIVAVLFGLVGSALWAAIVGVLKAFTGAHEVIVTIMLNYIAISLVTYLMRTPLLHDMEGSNNPMTIPPDPTAVLPRILGEGFALHLGFVFAIIAVVVYWWLMERSTTGFRLRMVGINPDAARTAGIDVRKIYILAMTLSGLFVGLAAVNQALGREGSFTPSVDGGIGFDAITVALLGGSRALGVLGAGILFGALKAGGPAMQVADVAPEVLGVVQALIVLFIAAPPLIRTIFHLPGRPKRAPRKVKATKQLEEAS</sequence>
<dbReference type="CDD" id="cd06580">
    <property type="entry name" value="TM_PBP1_transp_TpRbsC_like"/>
    <property type="match status" value="1"/>
</dbReference>
<feature type="transmembrane region" description="Helical" evidence="6">
    <location>
        <begin position="20"/>
        <end position="47"/>
    </location>
</feature>
<dbReference type="Proteomes" id="UP000244893">
    <property type="component" value="Unassembled WGS sequence"/>
</dbReference>
<proteinExistence type="predicted"/>
<dbReference type="InterPro" id="IPR001851">
    <property type="entry name" value="ABC_transp_permease"/>
</dbReference>
<name>A0A2V1HX51_9MICO</name>
<dbReference type="OrthoDB" id="45037at2"/>
<feature type="transmembrane region" description="Helical" evidence="6">
    <location>
        <begin position="188"/>
        <end position="206"/>
    </location>
</feature>
<evidence type="ECO:0000256" key="6">
    <source>
        <dbReference type="SAM" id="Phobius"/>
    </source>
</evidence>
<comment type="subcellular location">
    <subcellularLocation>
        <location evidence="1">Cell membrane</location>
        <topology evidence="1">Multi-pass membrane protein</topology>
    </subcellularLocation>
</comment>
<evidence type="ECO:0000313" key="8">
    <source>
        <dbReference type="Proteomes" id="UP000244893"/>
    </source>
</evidence>
<dbReference type="GO" id="GO:0022857">
    <property type="term" value="F:transmembrane transporter activity"/>
    <property type="evidence" value="ECO:0007669"/>
    <property type="project" value="InterPro"/>
</dbReference>
<evidence type="ECO:0000256" key="2">
    <source>
        <dbReference type="ARBA" id="ARBA00022475"/>
    </source>
</evidence>
<protein>
    <submittedName>
        <fullName evidence="7">ABC transporter permease</fullName>
    </submittedName>
</protein>
<evidence type="ECO:0000313" key="7">
    <source>
        <dbReference type="EMBL" id="PVZ95820.1"/>
    </source>
</evidence>
<keyword evidence="8" id="KW-1185">Reference proteome</keyword>
<comment type="caution">
    <text evidence="7">The sequence shown here is derived from an EMBL/GenBank/DDBJ whole genome shotgun (WGS) entry which is preliminary data.</text>
</comment>
<dbReference type="PANTHER" id="PTHR47089:SF1">
    <property type="entry name" value="GUANOSINE ABC TRANSPORTER PERMEASE PROTEIN NUPP"/>
    <property type="match status" value="1"/>
</dbReference>
<keyword evidence="4 6" id="KW-1133">Transmembrane helix</keyword>
<feature type="transmembrane region" description="Helical" evidence="6">
    <location>
        <begin position="158"/>
        <end position="179"/>
    </location>
</feature>
<keyword evidence="3 6" id="KW-0812">Transmembrane</keyword>
<gene>
    <name evidence="7" type="ORF">DDQ50_04965</name>
</gene>
<dbReference type="Pfam" id="PF02653">
    <property type="entry name" value="BPD_transp_2"/>
    <property type="match status" value="1"/>
</dbReference>
<dbReference type="PANTHER" id="PTHR47089">
    <property type="entry name" value="ABC TRANSPORTER, PERMEASE PROTEIN"/>
    <property type="match status" value="1"/>
</dbReference>
<dbReference type="AlphaFoldDB" id="A0A2V1HX51"/>
<dbReference type="GO" id="GO:0005886">
    <property type="term" value="C:plasma membrane"/>
    <property type="evidence" value="ECO:0007669"/>
    <property type="project" value="UniProtKB-SubCell"/>
</dbReference>